<reference evidence="1" key="3">
    <citation type="submission" date="2017-11" db="EMBL/GenBank/DDBJ databases">
        <title>Three new genomes from thermophilic consortium.</title>
        <authorList>
            <person name="Quaggio R."/>
            <person name="Amgarten D."/>
            <person name="Setubal J.C."/>
        </authorList>
    </citation>
    <scope>NUCLEOTIDE SEQUENCE</scope>
    <source>
        <strain evidence="1">ZCTH01-B2</strain>
    </source>
</reference>
<sequence length="78" mass="8156">MTECGPVVLWSVVPVEVILAGAEAGVPPLREVRVDGRLVLVAAGADGRGTVVRLISGQAQDYLDARFQPGATVMLERG</sequence>
<evidence type="ECO:0000313" key="1">
    <source>
        <dbReference type="EMBL" id="MBY6276175.1"/>
    </source>
</evidence>
<dbReference type="Proteomes" id="UP000732377">
    <property type="component" value="Unassembled WGS sequence"/>
</dbReference>
<organism evidence="2 3">
    <name type="scientific">Symbiobacterium thermophilum</name>
    <dbReference type="NCBI Taxonomy" id="2734"/>
    <lineage>
        <taxon>Bacteria</taxon>
        <taxon>Bacillati</taxon>
        <taxon>Bacillota</taxon>
        <taxon>Clostridia</taxon>
        <taxon>Eubacteriales</taxon>
        <taxon>Symbiobacteriaceae</taxon>
        <taxon>Symbiobacterium</taxon>
    </lineage>
</organism>
<reference evidence="2" key="1">
    <citation type="submission" date="2016-04" db="EMBL/GenBank/DDBJ databases">
        <authorList>
            <person name="Evans L.H."/>
            <person name="Alamgir A."/>
            <person name="Owens N."/>
            <person name="Weber N.D."/>
            <person name="Virtaneva K."/>
            <person name="Barbian K."/>
            <person name="Babar A."/>
            <person name="Rosenke K."/>
        </authorList>
    </citation>
    <scope>NUCLEOTIDE SEQUENCE [LARGE SCALE GENOMIC DNA]</scope>
    <source>
        <strain evidence="2">G2</strain>
    </source>
</reference>
<protein>
    <submittedName>
        <fullName evidence="2">Uncharacterized protein</fullName>
    </submittedName>
</protein>
<dbReference type="AlphaFoldDB" id="A0A1Y2T6N4"/>
<proteinExistence type="predicted"/>
<accession>A0A1Y2T6N4</accession>
<evidence type="ECO:0000313" key="3">
    <source>
        <dbReference type="Proteomes" id="UP000194267"/>
    </source>
</evidence>
<gene>
    <name evidence="2" type="ORF">A6D92_12150</name>
    <name evidence="1" type="ORF">CWE10_08135</name>
</gene>
<dbReference type="InterPro" id="IPR025619">
    <property type="entry name" value="YlzJ"/>
</dbReference>
<dbReference type="OMA" id="HEINYNG"/>
<reference evidence="3" key="2">
    <citation type="submission" date="2016-04" db="EMBL/GenBank/DDBJ databases">
        <authorList>
            <person name="Antunes L.P."/>
            <person name="Martins L.F."/>
            <person name="Pereira R.V."/>
            <person name="Thomas A.M."/>
            <person name="Barbosa D."/>
            <person name="Nascimento L."/>
            <person name="Silva G.M."/>
            <person name="Condomitti G.W."/>
            <person name="Digiampietri L.A."/>
            <person name="Lombardi K.C."/>
            <person name="Ramos P.L."/>
            <person name="Quaggio R.B."/>
            <person name="Oliveira J.C."/>
            <person name="Pascon R.C."/>
            <person name="Cruz J.B."/>
            <person name="Silva A.M."/>
            <person name="Setubal J.C."/>
        </authorList>
    </citation>
    <scope>NUCLEOTIDE SEQUENCE [LARGE SCALE GENOMIC DNA]</scope>
</reference>
<dbReference type="Pfam" id="PF14035">
    <property type="entry name" value="YlzJ"/>
    <property type="match status" value="1"/>
</dbReference>
<name>A0A1Y2T6N4_SYMTR</name>
<dbReference type="EMBL" id="LWLV01001050">
    <property type="protein sequence ID" value="OTA40893.1"/>
    <property type="molecule type" value="Genomic_DNA"/>
</dbReference>
<dbReference type="RefSeq" id="WP_011195688.1">
    <property type="nucleotide sequence ID" value="NZ_JACSIR010000014.1"/>
</dbReference>
<dbReference type="EMBL" id="PIUK01000063">
    <property type="protein sequence ID" value="MBY6276175.1"/>
    <property type="molecule type" value="Genomic_DNA"/>
</dbReference>
<comment type="caution">
    <text evidence="2">The sequence shown here is derived from an EMBL/GenBank/DDBJ whole genome shotgun (WGS) entry which is preliminary data.</text>
</comment>
<evidence type="ECO:0000313" key="2">
    <source>
        <dbReference type="EMBL" id="OTA40893.1"/>
    </source>
</evidence>
<dbReference type="Proteomes" id="UP000194267">
    <property type="component" value="Unassembled WGS sequence"/>
</dbReference>